<evidence type="ECO:0000256" key="8">
    <source>
        <dbReference type="ARBA" id="ARBA00023204"/>
    </source>
</evidence>
<comment type="caution">
    <text evidence="14">The sequence shown here is derived from an EMBL/GenBank/DDBJ whole genome shotgun (WGS) entry which is preliminary data.</text>
</comment>
<evidence type="ECO:0000256" key="3">
    <source>
        <dbReference type="ARBA" id="ARBA00011918"/>
    </source>
</evidence>
<evidence type="ECO:0000313" key="14">
    <source>
        <dbReference type="EMBL" id="RDW72285.1"/>
    </source>
</evidence>
<dbReference type="PROSITE" id="PS00374">
    <property type="entry name" value="MGMT"/>
    <property type="match status" value="1"/>
</dbReference>
<keyword evidence="8" id="KW-0234">DNA repair</keyword>
<evidence type="ECO:0000256" key="6">
    <source>
        <dbReference type="ARBA" id="ARBA00022679"/>
    </source>
</evidence>
<sequence>MPAEPSPALRLGLGLGLGPGLDVAVRHQVGVPVPVSVPPSGPHAGAGDLSDHQAAQDPVAVPPKLQVRVQDHRIRQGQVHQESDHDATAERDTTSSASQAQQTKDSHNAESDTDTDAILKLKLTKKITQHPTLTRLRKTLYLCLLQIPPGQWTTYAALAKHVNSSARAVGTAMRLNPLAPGVPCHRVLGSDGGLGGYMGTPPAKASAQSKGSAIGSERGKEGNLDRKRRMLEEEGVRFDSRGRAMGRVFVAFTSTF</sequence>
<feature type="region of interest" description="Disordered" evidence="12">
    <location>
        <begin position="202"/>
        <end position="224"/>
    </location>
</feature>
<dbReference type="AlphaFoldDB" id="A0A3D8RE12"/>
<dbReference type="InterPro" id="IPR014048">
    <property type="entry name" value="MethylDNA_cys_MeTrfase_DNA-bd"/>
</dbReference>
<comment type="catalytic activity">
    <reaction evidence="1">
        <text>a 4-O-methyl-thymidine in DNA + L-cysteinyl-[protein] = a thymidine in DNA + S-methyl-L-cysteinyl-[protein]</text>
        <dbReference type="Rhea" id="RHEA:53428"/>
        <dbReference type="Rhea" id="RHEA-COMP:10131"/>
        <dbReference type="Rhea" id="RHEA-COMP:10132"/>
        <dbReference type="Rhea" id="RHEA-COMP:13555"/>
        <dbReference type="Rhea" id="RHEA-COMP:13556"/>
        <dbReference type="ChEBI" id="CHEBI:29950"/>
        <dbReference type="ChEBI" id="CHEBI:82612"/>
        <dbReference type="ChEBI" id="CHEBI:137386"/>
        <dbReference type="ChEBI" id="CHEBI:137387"/>
        <dbReference type="EC" id="2.1.1.63"/>
    </reaction>
</comment>
<dbReference type="PANTHER" id="PTHR10815">
    <property type="entry name" value="METHYLATED-DNA--PROTEIN-CYSTEINE METHYLTRANSFERASE"/>
    <property type="match status" value="1"/>
</dbReference>
<reference evidence="14 15" key="1">
    <citation type="journal article" date="2018" name="IMA Fungus">
        <title>IMA Genome-F 9: Draft genome sequence of Annulohypoxylon stygium, Aspergillus mulundensis, Berkeleyomyces basicola (syn. Thielaviopsis basicola), Ceratocystis smalleyi, two Cercospora beticola strains, Coleophoma cylindrospora, Fusarium fracticaudum, Phialophora cf. hyalina, and Morchella septimelata.</title>
        <authorList>
            <person name="Wingfield B.D."/>
            <person name="Bills G.F."/>
            <person name="Dong Y."/>
            <person name="Huang W."/>
            <person name="Nel W.J."/>
            <person name="Swalarsk-Parry B.S."/>
            <person name="Vaghefi N."/>
            <person name="Wilken P.M."/>
            <person name="An Z."/>
            <person name="de Beer Z.W."/>
            <person name="De Vos L."/>
            <person name="Chen L."/>
            <person name="Duong T.A."/>
            <person name="Gao Y."/>
            <person name="Hammerbacher A."/>
            <person name="Kikkert J.R."/>
            <person name="Li Y."/>
            <person name="Li H."/>
            <person name="Li K."/>
            <person name="Li Q."/>
            <person name="Liu X."/>
            <person name="Ma X."/>
            <person name="Naidoo K."/>
            <person name="Pethybridge S.J."/>
            <person name="Sun J."/>
            <person name="Steenkamp E.T."/>
            <person name="van der Nest M.A."/>
            <person name="van Wyk S."/>
            <person name="Wingfield M.J."/>
            <person name="Xiong C."/>
            <person name="Yue Q."/>
            <person name="Zhang X."/>
        </authorList>
    </citation>
    <scope>NUCLEOTIDE SEQUENCE [LARGE SCALE GENOMIC DNA]</scope>
    <source>
        <strain evidence="14 15">DSM 5745</strain>
    </source>
</reference>
<dbReference type="InterPro" id="IPR001497">
    <property type="entry name" value="MethylDNA_cys_MeTrfase_AS"/>
</dbReference>
<keyword evidence="15" id="KW-1185">Reference proteome</keyword>
<feature type="compositionally biased region" description="Polar residues" evidence="12">
    <location>
        <begin position="94"/>
        <end position="103"/>
    </location>
</feature>
<keyword evidence="6" id="KW-0808">Transferase</keyword>
<comment type="similarity">
    <text evidence="2">Belongs to the MGMT family.</text>
</comment>
<accession>A0A3D8RE12</accession>
<evidence type="ECO:0000259" key="13">
    <source>
        <dbReference type="Pfam" id="PF01035"/>
    </source>
</evidence>
<dbReference type="InterPro" id="IPR036217">
    <property type="entry name" value="MethylDNA_cys_MeTrfase_DNAb"/>
</dbReference>
<dbReference type="Gene3D" id="1.10.10.10">
    <property type="entry name" value="Winged helix-like DNA-binding domain superfamily/Winged helix DNA-binding domain"/>
    <property type="match status" value="1"/>
</dbReference>
<name>A0A3D8RE12_9EURO</name>
<dbReference type="GO" id="GO:0006281">
    <property type="term" value="P:DNA repair"/>
    <property type="evidence" value="ECO:0007669"/>
    <property type="project" value="UniProtKB-KW"/>
</dbReference>
<evidence type="ECO:0000256" key="10">
    <source>
        <dbReference type="ARBA" id="ARBA00031621"/>
    </source>
</evidence>
<dbReference type="GO" id="GO:0003908">
    <property type="term" value="F:methylated-DNA-[protein]-cysteine S-methyltransferase activity"/>
    <property type="evidence" value="ECO:0007669"/>
    <property type="project" value="UniProtKB-EC"/>
</dbReference>
<organism evidence="14 15">
    <name type="scientific">Aspergillus mulundensis</name>
    <dbReference type="NCBI Taxonomy" id="1810919"/>
    <lineage>
        <taxon>Eukaryota</taxon>
        <taxon>Fungi</taxon>
        <taxon>Dikarya</taxon>
        <taxon>Ascomycota</taxon>
        <taxon>Pezizomycotina</taxon>
        <taxon>Eurotiomycetes</taxon>
        <taxon>Eurotiomycetidae</taxon>
        <taxon>Eurotiales</taxon>
        <taxon>Aspergillaceae</taxon>
        <taxon>Aspergillus</taxon>
        <taxon>Aspergillus subgen. Nidulantes</taxon>
    </lineage>
</organism>
<feature type="domain" description="Methylated-DNA-[protein]-cysteine S-methyltransferase DNA binding" evidence="13">
    <location>
        <begin position="137"/>
        <end position="236"/>
    </location>
</feature>
<evidence type="ECO:0000256" key="1">
    <source>
        <dbReference type="ARBA" id="ARBA00001286"/>
    </source>
</evidence>
<keyword evidence="7" id="KW-0227">DNA damage</keyword>
<keyword evidence="5" id="KW-0489">Methyltransferase</keyword>
<evidence type="ECO:0000256" key="11">
    <source>
        <dbReference type="ARBA" id="ARBA00049348"/>
    </source>
</evidence>
<gene>
    <name evidence="14" type="ORF">DSM5745_07457</name>
</gene>
<dbReference type="PANTHER" id="PTHR10815:SF13">
    <property type="entry name" value="METHYLATED-DNA--PROTEIN-CYSTEINE METHYLTRANSFERASE"/>
    <property type="match status" value="1"/>
</dbReference>
<evidence type="ECO:0000256" key="4">
    <source>
        <dbReference type="ARBA" id="ARBA00015377"/>
    </source>
</evidence>
<evidence type="ECO:0000256" key="7">
    <source>
        <dbReference type="ARBA" id="ARBA00022763"/>
    </source>
</evidence>
<proteinExistence type="inferred from homology"/>
<dbReference type="Proteomes" id="UP000256690">
    <property type="component" value="Unassembled WGS sequence"/>
</dbReference>
<dbReference type="OrthoDB" id="1907495at2759"/>
<dbReference type="NCBIfam" id="TIGR00589">
    <property type="entry name" value="ogt"/>
    <property type="match status" value="1"/>
</dbReference>
<dbReference type="EC" id="2.1.1.63" evidence="3"/>
<protein>
    <recommendedName>
        <fullName evidence="4">Methylated-DNA--protein-cysteine methyltransferase</fullName>
        <ecNumber evidence="3">2.1.1.63</ecNumber>
    </recommendedName>
    <alternativeName>
        <fullName evidence="9">6-O-methylguanine-DNA methyltransferase</fullName>
    </alternativeName>
    <alternativeName>
        <fullName evidence="10">O-6-methylguanine-DNA-alkyltransferase</fullName>
    </alternativeName>
</protein>
<evidence type="ECO:0000256" key="12">
    <source>
        <dbReference type="SAM" id="MobiDB-lite"/>
    </source>
</evidence>
<dbReference type="EMBL" id="PVWQ01000009">
    <property type="protein sequence ID" value="RDW72285.1"/>
    <property type="molecule type" value="Genomic_DNA"/>
</dbReference>
<evidence type="ECO:0000256" key="2">
    <source>
        <dbReference type="ARBA" id="ARBA00008711"/>
    </source>
</evidence>
<dbReference type="CDD" id="cd06445">
    <property type="entry name" value="ATase"/>
    <property type="match status" value="1"/>
</dbReference>
<evidence type="ECO:0000256" key="9">
    <source>
        <dbReference type="ARBA" id="ARBA00030795"/>
    </source>
</evidence>
<feature type="compositionally biased region" description="Basic and acidic residues" evidence="12">
    <location>
        <begin position="81"/>
        <end position="93"/>
    </location>
</feature>
<dbReference type="GeneID" id="38117827"/>
<dbReference type="STRING" id="1810919.A0A3D8RE12"/>
<evidence type="ECO:0000313" key="15">
    <source>
        <dbReference type="Proteomes" id="UP000256690"/>
    </source>
</evidence>
<dbReference type="Pfam" id="PF01035">
    <property type="entry name" value="DNA_binding_1"/>
    <property type="match status" value="1"/>
</dbReference>
<comment type="catalytic activity">
    <reaction evidence="11">
        <text>a 6-O-methyl-2'-deoxyguanosine in DNA + L-cysteinyl-[protein] = S-methyl-L-cysteinyl-[protein] + a 2'-deoxyguanosine in DNA</text>
        <dbReference type="Rhea" id="RHEA:24000"/>
        <dbReference type="Rhea" id="RHEA-COMP:10131"/>
        <dbReference type="Rhea" id="RHEA-COMP:10132"/>
        <dbReference type="Rhea" id="RHEA-COMP:11367"/>
        <dbReference type="Rhea" id="RHEA-COMP:11368"/>
        <dbReference type="ChEBI" id="CHEBI:29950"/>
        <dbReference type="ChEBI" id="CHEBI:82612"/>
        <dbReference type="ChEBI" id="CHEBI:85445"/>
        <dbReference type="ChEBI" id="CHEBI:85448"/>
        <dbReference type="EC" id="2.1.1.63"/>
    </reaction>
</comment>
<evidence type="ECO:0000256" key="5">
    <source>
        <dbReference type="ARBA" id="ARBA00022603"/>
    </source>
</evidence>
<dbReference type="SUPFAM" id="SSF46767">
    <property type="entry name" value="Methylated DNA-protein cysteine methyltransferase, C-terminal domain"/>
    <property type="match status" value="1"/>
</dbReference>
<dbReference type="GO" id="GO:0032259">
    <property type="term" value="P:methylation"/>
    <property type="evidence" value="ECO:0007669"/>
    <property type="project" value="UniProtKB-KW"/>
</dbReference>
<feature type="region of interest" description="Disordered" evidence="12">
    <location>
        <begin position="34"/>
        <end position="54"/>
    </location>
</feature>
<dbReference type="RefSeq" id="XP_026601505.1">
    <property type="nucleotide sequence ID" value="XM_026749473.1"/>
</dbReference>
<dbReference type="InterPro" id="IPR036388">
    <property type="entry name" value="WH-like_DNA-bd_sf"/>
</dbReference>
<feature type="region of interest" description="Disordered" evidence="12">
    <location>
        <begin position="73"/>
        <end position="113"/>
    </location>
</feature>